<dbReference type="Proteomes" id="UP001218188">
    <property type="component" value="Unassembled WGS sequence"/>
</dbReference>
<dbReference type="AlphaFoldDB" id="A0AAD6TE30"/>
<evidence type="ECO:0000313" key="3">
    <source>
        <dbReference type="Proteomes" id="UP001218188"/>
    </source>
</evidence>
<accession>A0AAD6TE30</accession>
<name>A0AAD6TE30_9AGAR</name>
<organism evidence="2 3">
    <name type="scientific">Mycena alexandri</name>
    <dbReference type="NCBI Taxonomy" id="1745969"/>
    <lineage>
        <taxon>Eukaryota</taxon>
        <taxon>Fungi</taxon>
        <taxon>Dikarya</taxon>
        <taxon>Basidiomycota</taxon>
        <taxon>Agaricomycotina</taxon>
        <taxon>Agaricomycetes</taxon>
        <taxon>Agaricomycetidae</taxon>
        <taxon>Agaricales</taxon>
        <taxon>Marasmiineae</taxon>
        <taxon>Mycenaceae</taxon>
        <taxon>Mycena</taxon>
    </lineage>
</organism>
<evidence type="ECO:0000313" key="2">
    <source>
        <dbReference type="EMBL" id="KAJ7042252.1"/>
    </source>
</evidence>
<dbReference type="CDD" id="cd21037">
    <property type="entry name" value="MLKL_NTD"/>
    <property type="match status" value="1"/>
</dbReference>
<protein>
    <submittedName>
        <fullName evidence="2">Uncharacterized protein</fullName>
    </submittedName>
</protein>
<dbReference type="Gene3D" id="1.20.930.20">
    <property type="entry name" value="Adaptor protein Cbl, N-terminal domain"/>
    <property type="match status" value="1"/>
</dbReference>
<gene>
    <name evidence="2" type="ORF">C8F04DRAFT_1176409</name>
</gene>
<keyword evidence="3" id="KW-1185">Reference proteome</keyword>
<proteinExistence type="predicted"/>
<comment type="caution">
    <text evidence="2">The sequence shown here is derived from an EMBL/GenBank/DDBJ whole genome shotgun (WGS) entry which is preliminary data.</text>
</comment>
<feature type="region of interest" description="Disordered" evidence="1">
    <location>
        <begin position="1"/>
        <end position="22"/>
    </location>
</feature>
<sequence>MSRRRESSPGPGPSRISGAWSAAANSEPISLREFHGENPLSASHTQSHTLSWRERVHSGLHWRSPAQKTIQPKLDVDWDRTRLRVKEVLSTFAQVAGDVALPIAAEAMSVVPIPGLAPAAKILDSIWKSVQTVQTNRSSCLRVTERCADLLLAINEVMADSGDEVTQELQKPLERIERSFQGFSGFLKGQAELSFFTRYLKKDDILRQIQDHDKSIRDCMFLFHTAIQAKVLQHVLKPSTQKTELLMAPVETYAPASSHNEILDALDLAISVEPIDATTQDDVSSLSERLRQVQETENEADRARDIEDLGRVLHLALEAPSHLAVTRILQISKPDMPIAIMVLLRELERQQEKHKSPAGSPSPRIRSLTWPLDGIPARQVVLLHRQFMEFGLEALKKTTWDSGLAIPGSPSILSGNFQRVPGATEIQVYPPSEPDSYMSNNAGTAITTPLASDDGRMTFELESFSPGGSTANFDLALDPPSNPAEAAAEIRYRMSLSHAFHHLSVTLPLWTPSLVEVGAVGYLATPSGSFRTLFNATSGVGRPAGVPKLAGVSISRQKQNQTGTVAKGMRILDRLTSPSNIKGTYAISAVGETAHLIAEKAEYHYFHSLGEPKKWFRANAEAILDAFPNKCLREELFLVFGTLNAQDHARFVNHGGDEGVSLLSLR</sequence>
<reference evidence="2" key="1">
    <citation type="submission" date="2023-03" db="EMBL/GenBank/DDBJ databases">
        <title>Massive genome expansion in bonnet fungi (Mycena s.s.) driven by repeated elements and novel gene families across ecological guilds.</title>
        <authorList>
            <consortium name="Lawrence Berkeley National Laboratory"/>
            <person name="Harder C.B."/>
            <person name="Miyauchi S."/>
            <person name="Viragh M."/>
            <person name="Kuo A."/>
            <person name="Thoen E."/>
            <person name="Andreopoulos B."/>
            <person name="Lu D."/>
            <person name="Skrede I."/>
            <person name="Drula E."/>
            <person name="Henrissat B."/>
            <person name="Morin E."/>
            <person name="Kohler A."/>
            <person name="Barry K."/>
            <person name="LaButti K."/>
            <person name="Morin E."/>
            <person name="Salamov A."/>
            <person name="Lipzen A."/>
            <person name="Mereny Z."/>
            <person name="Hegedus B."/>
            <person name="Baldrian P."/>
            <person name="Stursova M."/>
            <person name="Weitz H."/>
            <person name="Taylor A."/>
            <person name="Grigoriev I.V."/>
            <person name="Nagy L.G."/>
            <person name="Martin F."/>
            <person name="Kauserud H."/>
        </authorList>
    </citation>
    <scope>NUCLEOTIDE SEQUENCE</scope>
    <source>
        <strain evidence="2">CBHHK200</strain>
    </source>
</reference>
<dbReference type="EMBL" id="JARJCM010000013">
    <property type="protein sequence ID" value="KAJ7042252.1"/>
    <property type="molecule type" value="Genomic_DNA"/>
</dbReference>
<dbReference type="InterPro" id="IPR059179">
    <property type="entry name" value="MLKL-like_MCAfunc"/>
</dbReference>
<evidence type="ECO:0000256" key="1">
    <source>
        <dbReference type="SAM" id="MobiDB-lite"/>
    </source>
</evidence>
<dbReference type="GO" id="GO:0007166">
    <property type="term" value="P:cell surface receptor signaling pathway"/>
    <property type="evidence" value="ECO:0007669"/>
    <property type="project" value="InterPro"/>
</dbReference>
<dbReference type="InterPro" id="IPR036537">
    <property type="entry name" value="Adaptor_Cbl_N_dom_sf"/>
</dbReference>